<dbReference type="GO" id="GO:0030151">
    <property type="term" value="F:molybdenum ion binding"/>
    <property type="evidence" value="ECO:0007669"/>
    <property type="project" value="InterPro"/>
</dbReference>
<dbReference type="PANTHER" id="PTHR45444">
    <property type="entry name" value="XANTHINE DEHYDROGENASE"/>
    <property type="match status" value="1"/>
</dbReference>
<dbReference type="InterPro" id="IPR000674">
    <property type="entry name" value="Ald_Oxase/Xan_DH_a/b"/>
</dbReference>
<dbReference type="Pfam" id="PF02738">
    <property type="entry name" value="MoCoBD_1"/>
    <property type="match status" value="1"/>
</dbReference>
<dbReference type="SUPFAM" id="SSF56003">
    <property type="entry name" value="Molybdenum cofactor-binding domain"/>
    <property type="match status" value="1"/>
</dbReference>
<dbReference type="GO" id="GO:0051537">
    <property type="term" value="F:2 iron, 2 sulfur cluster binding"/>
    <property type="evidence" value="ECO:0007669"/>
    <property type="project" value="UniProtKB-KW"/>
</dbReference>
<dbReference type="GO" id="GO:0004854">
    <property type="term" value="F:xanthine dehydrogenase activity"/>
    <property type="evidence" value="ECO:0007669"/>
    <property type="project" value="UniProtKB-EC"/>
</dbReference>
<dbReference type="OrthoDB" id="9758509at2"/>
<evidence type="ECO:0000256" key="11">
    <source>
        <dbReference type="SAM" id="MobiDB-lite"/>
    </source>
</evidence>
<keyword evidence="7" id="KW-0408">Iron</keyword>
<sequence length="794" mass="84996">MSRLSQRPADPVVGESHAHESAAGHVTGTALYTDDLVNGHPGILHAYPVQSPHAHARILDLQVDAAYDIPGVVRVLTSADVPGVNDAGTKHDEPLFPDTDGGEVMFVGHAMCWVLGETLEAARLGAAAVEVDYEELPAVLSLTDAILQESFHGAQPTMLRGDAASALAAAATDPGQYTMSGTFEFSGQEHFYLETQASIAQIDEAGQVFIQCSTQHPSETQDIVSHVLGVPAHEVTVQSLRMGGGFGGKEMQPHGYAAVAAIGATLTGRPVRVRLTRTQDMTMTGKRHGFHSTWSVGFTDEGVLTALDVTLTADGGWSLDLSEPVLARAMCHVDNAYRIPDIAVHGRIARCHRTSQTAFRGFGGPQGMIVIEDILGRIAQTLDIPAREIRRRNFYCPGDRTPYDMPVRHPERLDAAWSQVIDHAAVERREAEIARFNATHPDRRRALAMTPVKFGISFNLTAFNQGGALVLVYKDGSVLINHGGTEMGQGLHTKMLQVAATTLGVPLSTVRLAPTRTDKVPNTSATAASSGSDLNGGAVKDACEQIIDRLRVVAASRLGVPPADVRFSRGLVTALGTDGSLTWEDLVGTAYMQRVQLSASGFYRTEGLHWDASVMQGEPFKYFAYGVAAAEVEVSRFDGSYELRRVDIVHDVGDSLSPLIDLGQIEGGFVQGAGWLTLEDLRWDDGNHDGDRGSGRLTTAGASTYKIPSLSELPPEFHVELLDKAHEEGAVYGSKAVGEPPFMLAFSVREALRQAVAAFASGDGHAVVDLPSPATPEAVYWAVERVRSTAPVGS</sequence>
<comment type="cofactor">
    <cofactor evidence="9">
        <name>[2Fe-2S] cluster</name>
        <dbReference type="ChEBI" id="CHEBI:190135"/>
    </cofactor>
</comment>
<dbReference type="Gene3D" id="3.30.365.10">
    <property type="entry name" value="Aldehyde oxidase/xanthine dehydrogenase, molybdopterin binding domain"/>
    <property type="match status" value="4"/>
</dbReference>
<dbReference type="EMBL" id="FAUH01000002">
    <property type="protein sequence ID" value="CUU65051.1"/>
    <property type="molecule type" value="Genomic_DNA"/>
</dbReference>
<proteinExistence type="inferred from homology"/>
<comment type="cofactor">
    <cofactor evidence="2">
        <name>FAD</name>
        <dbReference type="ChEBI" id="CHEBI:57692"/>
    </cofactor>
</comment>
<dbReference type="EC" id="1.17.1.4" evidence="13"/>
<evidence type="ECO:0000256" key="9">
    <source>
        <dbReference type="ARBA" id="ARBA00034078"/>
    </source>
</evidence>
<evidence type="ECO:0000256" key="1">
    <source>
        <dbReference type="ARBA" id="ARBA00001924"/>
    </source>
</evidence>
<name>A0A0X2NJV6_9CORY</name>
<gene>
    <name evidence="13" type="ORF">CVAR292_00360</name>
</gene>
<dbReference type="FunFam" id="3.30.365.10:FF:000001">
    <property type="entry name" value="Xanthine dehydrogenase oxidase"/>
    <property type="match status" value="1"/>
</dbReference>
<dbReference type="InterPro" id="IPR036856">
    <property type="entry name" value="Ald_Oxase/Xan_DH_a/b_sf"/>
</dbReference>
<evidence type="ECO:0000256" key="6">
    <source>
        <dbReference type="ARBA" id="ARBA00023002"/>
    </source>
</evidence>
<evidence type="ECO:0000256" key="4">
    <source>
        <dbReference type="ARBA" id="ARBA00022714"/>
    </source>
</evidence>
<evidence type="ECO:0000256" key="5">
    <source>
        <dbReference type="ARBA" id="ARBA00022723"/>
    </source>
</evidence>
<dbReference type="Pfam" id="PF01315">
    <property type="entry name" value="Ald_Xan_dh_C"/>
    <property type="match status" value="1"/>
</dbReference>
<dbReference type="InterPro" id="IPR014309">
    <property type="entry name" value="Xanthine_DH_Mopterin-bd_su"/>
</dbReference>
<dbReference type="InterPro" id="IPR046867">
    <property type="entry name" value="AldOxase/xan_DH_MoCoBD2"/>
</dbReference>
<dbReference type="GO" id="GO:0005506">
    <property type="term" value="F:iron ion binding"/>
    <property type="evidence" value="ECO:0007669"/>
    <property type="project" value="InterPro"/>
</dbReference>
<dbReference type="SUPFAM" id="SSF54665">
    <property type="entry name" value="CO dehydrogenase molybdoprotein N-domain-like"/>
    <property type="match status" value="1"/>
</dbReference>
<comment type="cofactor">
    <cofactor evidence="10">
        <name>Mo-molybdopterin cytosine dinucleotide</name>
        <dbReference type="ChEBI" id="CHEBI:71308"/>
    </cofactor>
</comment>
<dbReference type="NCBIfam" id="TIGR02965">
    <property type="entry name" value="xanthine_xdhB"/>
    <property type="match status" value="1"/>
</dbReference>
<reference evidence="14" key="1">
    <citation type="submission" date="2015-11" db="EMBL/GenBank/DDBJ databases">
        <authorList>
            <person name="Dugat-Bony E."/>
        </authorList>
    </citation>
    <scope>NUCLEOTIDE SEQUENCE [LARGE SCALE GENOMIC DNA]</scope>
    <source>
        <strain evidence="14">Mu292</strain>
    </source>
</reference>
<dbReference type="Pfam" id="PF20256">
    <property type="entry name" value="MoCoBD_2"/>
    <property type="match status" value="1"/>
</dbReference>
<evidence type="ECO:0000256" key="2">
    <source>
        <dbReference type="ARBA" id="ARBA00001974"/>
    </source>
</evidence>
<dbReference type="InterPro" id="IPR008274">
    <property type="entry name" value="AldOxase/xan_DH_MoCoBD1"/>
</dbReference>
<evidence type="ECO:0000256" key="8">
    <source>
        <dbReference type="ARBA" id="ARBA00023014"/>
    </source>
</evidence>
<dbReference type="PANTHER" id="PTHR45444:SF3">
    <property type="entry name" value="XANTHINE DEHYDROGENASE"/>
    <property type="match status" value="1"/>
</dbReference>
<dbReference type="InterPro" id="IPR037165">
    <property type="entry name" value="AldOxase/xan_DH_Mopterin-bd_sf"/>
</dbReference>
<dbReference type="AlphaFoldDB" id="A0A0X2NJV6"/>
<evidence type="ECO:0000313" key="14">
    <source>
        <dbReference type="Proteomes" id="UP000182498"/>
    </source>
</evidence>
<keyword evidence="5" id="KW-0479">Metal-binding</keyword>
<evidence type="ECO:0000256" key="3">
    <source>
        <dbReference type="ARBA" id="ARBA00006849"/>
    </source>
</evidence>
<keyword evidence="6 13" id="KW-0560">Oxidoreductase</keyword>
<evidence type="ECO:0000313" key="13">
    <source>
        <dbReference type="EMBL" id="CUU65051.1"/>
    </source>
</evidence>
<evidence type="ECO:0000256" key="7">
    <source>
        <dbReference type="ARBA" id="ARBA00023004"/>
    </source>
</evidence>
<evidence type="ECO:0000256" key="10">
    <source>
        <dbReference type="ARBA" id="ARBA00053029"/>
    </source>
</evidence>
<comment type="similarity">
    <text evidence="3">Belongs to the xanthine dehydrogenase family.</text>
</comment>
<feature type="domain" description="Aldehyde oxidase/xanthine dehydrogenase a/b hammerhead" evidence="12">
    <location>
        <begin position="27"/>
        <end position="137"/>
    </location>
</feature>
<accession>A0A0X2NJV6</accession>
<keyword evidence="14" id="KW-1185">Reference proteome</keyword>
<protein>
    <submittedName>
        <fullName evidence="13">Xanthine dehydrogenase, molybdenum binding subunit apoprotein</fullName>
        <ecNumber evidence="13">1.17.1.4</ecNumber>
    </submittedName>
</protein>
<evidence type="ECO:0000259" key="12">
    <source>
        <dbReference type="SMART" id="SM01008"/>
    </source>
</evidence>
<dbReference type="FunFam" id="3.30.365.10:FF:000002">
    <property type="entry name" value="Xanthine dehydrogenase oxidase"/>
    <property type="match status" value="1"/>
</dbReference>
<feature type="region of interest" description="Disordered" evidence="11">
    <location>
        <begin position="1"/>
        <end position="21"/>
    </location>
</feature>
<dbReference type="Proteomes" id="UP000182498">
    <property type="component" value="Unassembled WGS sequence"/>
</dbReference>
<dbReference type="RefSeq" id="WP_073883432.1">
    <property type="nucleotide sequence ID" value="NZ_FAUH01000002.1"/>
</dbReference>
<organism evidence="13 14">
    <name type="scientific">Corynebacterium variabile</name>
    <dbReference type="NCBI Taxonomy" id="1727"/>
    <lineage>
        <taxon>Bacteria</taxon>
        <taxon>Bacillati</taxon>
        <taxon>Actinomycetota</taxon>
        <taxon>Actinomycetes</taxon>
        <taxon>Mycobacteriales</taxon>
        <taxon>Corynebacteriaceae</taxon>
        <taxon>Corynebacterium</taxon>
    </lineage>
</organism>
<keyword evidence="4" id="KW-0001">2Fe-2S</keyword>
<dbReference type="Gene3D" id="3.90.1170.50">
    <property type="entry name" value="Aldehyde oxidase/xanthine dehydrogenase, a/b hammerhead"/>
    <property type="match status" value="1"/>
</dbReference>
<dbReference type="InterPro" id="IPR016208">
    <property type="entry name" value="Ald_Oxase/xanthine_DH-like"/>
</dbReference>
<dbReference type="SMART" id="SM01008">
    <property type="entry name" value="Ald_Xan_dh_C"/>
    <property type="match status" value="1"/>
</dbReference>
<comment type="cofactor">
    <cofactor evidence="1">
        <name>Mo-molybdopterin</name>
        <dbReference type="ChEBI" id="CHEBI:71302"/>
    </cofactor>
</comment>
<keyword evidence="8" id="KW-0411">Iron-sulfur</keyword>